<protein>
    <recommendedName>
        <fullName evidence="3">SpoIIAA-like protein</fullName>
    </recommendedName>
</protein>
<dbReference type="RefSeq" id="WP_100337811.1">
    <property type="nucleotide sequence ID" value="NZ_PGFA01000003.1"/>
</dbReference>
<evidence type="ECO:0000313" key="2">
    <source>
        <dbReference type="Proteomes" id="UP000228535"/>
    </source>
</evidence>
<evidence type="ECO:0008006" key="3">
    <source>
        <dbReference type="Google" id="ProtNLM"/>
    </source>
</evidence>
<comment type="caution">
    <text evidence="1">The sequence shown here is derived from an EMBL/GenBank/DDBJ whole genome shotgun (WGS) entry which is preliminary data.</text>
</comment>
<evidence type="ECO:0000313" key="1">
    <source>
        <dbReference type="EMBL" id="PJJ52893.1"/>
    </source>
</evidence>
<proteinExistence type="predicted"/>
<dbReference type="OrthoDB" id="884362at2"/>
<dbReference type="EMBL" id="PGFA01000003">
    <property type="protein sequence ID" value="PJJ52893.1"/>
    <property type="molecule type" value="Genomic_DNA"/>
</dbReference>
<dbReference type="AlphaFoldDB" id="A0A2M9B4N1"/>
<organism evidence="1 2">
    <name type="scientific">Hymenobacter chitinivorans DSM 11115</name>
    <dbReference type="NCBI Taxonomy" id="1121954"/>
    <lineage>
        <taxon>Bacteria</taxon>
        <taxon>Pseudomonadati</taxon>
        <taxon>Bacteroidota</taxon>
        <taxon>Cytophagia</taxon>
        <taxon>Cytophagales</taxon>
        <taxon>Hymenobacteraceae</taxon>
        <taxon>Hymenobacter</taxon>
    </lineage>
</organism>
<name>A0A2M9B4N1_9BACT</name>
<accession>A0A2M9B4N1</accession>
<keyword evidence="2" id="KW-1185">Reference proteome</keyword>
<gene>
    <name evidence="1" type="ORF">CLV45_3550</name>
</gene>
<sequence length="135" mass="15653">MPVPATELDFLRLSYRPDLHVLFMRWNRVVTPQEHRAGYQAALVFAQPPQAANWLIDLRIRGLAEAEDFTWVLTDFRAAMRQALPGRELRMAYLVTPYQQALINSRISAQETVFRTFIEEQAAYQWLGVPLPEAH</sequence>
<dbReference type="Proteomes" id="UP000228535">
    <property type="component" value="Unassembled WGS sequence"/>
</dbReference>
<reference evidence="1 2" key="1">
    <citation type="submission" date="2017-11" db="EMBL/GenBank/DDBJ databases">
        <title>Genomic Encyclopedia of Archaeal and Bacterial Type Strains, Phase II (KMG-II): From Individual Species to Whole Genera.</title>
        <authorList>
            <person name="Goeker M."/>
        </authorList>
    </citation>
    <scope>NUCLEOTIDE SEQUENCE [LARGE SCALE GENOMIC DNA]</scope>
    <source>
        <strain evidence="1 2">DSM 11115</strain>
    </source>
</reference>